<dbReference type="EMBL" id="CDMZ01002203">
    <property type="protein sequence ID" value="CEM41297.1"/>
    <property type="molecule type" value="Genomic_DNA"/>
</dbReference>
<accession>A0A0G4HBV7</accession>
<sequence length="166" mass="18171">AEAQRGRLLQEFSPPDISAVAGVRRDEKPEPEKNPLPTAEEIREEAEAQRGRLLQEFSPPDISTVAGVRRDEKPEPEKNSLPTAEEIREEAEAQRGRLLLSTRRRLQGAEDPAALASHVKICDDNGMDLDAISAAMGGVAFREGASISDCEDFARQLLSGELLADR</sequence>
<feature type="region of interest" description="Disordered" evidence="1">
    <location>
        <begin position="1"/>
        <end position="93"/>
    </location>
</feature>
<dbReference type="AlphaFoldDB" id="A0A0G4HBV7"/>
<reference evidence="2" key="1">
    <citation type="submission" date="2014-11" db="EMBL/GenBank/DDBJ databases">
        <authorList>
            <person name="Otto D Thomas"/>
            <person name="Naeem Raeece"/>
        </authorList>
    </citation>
    <scope>NUCLEOTIDE SEQUENCE</scope>
</reference>
<protein>
    <submittedName>
        <fullName evidence="2">Uncharacterized protein</fullName>
    </submittedName>
</protein>
<evidence type="ECO:0000313" key="2">
    <source>
        <dbReference type="EMBL" id="CEM41297.1"/>
    </source>
</evidence>
<gene>
    <name evidence="2" type="ORF">Cvel_25929</name>
</gene>
<evidence type="ECO:0000256" key="1">
    <source>
        <dbReference type="SAM" id="MobiDB-lite"/>
    </source>
</evidence>
<organism evidence="2">
    <name type="scientific">Chromera velia CCMP2878</name>
    <dbReference type="NCBI Taxonomy" id="1169474"/>
    <lineage>
        <taxon>Eukaryota</taxon>
        <taxon>Sar</taxon>
        <taxon>Alveolata</taxon>
        <taxon>Colpodellida</taxon>
        <taxon>Chromeraceae</taxon>
        <taxon>Chromera</taxon>
    </lineage>
</organism>
<dbReference type="VEuPathDB" id="CryptoDB:Cvel_25929"/>
<feature type="compositionally biased region" description="Basic and acidic residues" evidence="1">
    <location>
        <begin position="68"/>
        <end position="78"/>
    </location>
</feature>
<name>A0A0G4HBV7_9ALVE</name>
<proteinExistence type="predicted"/>
<feature type="non-terminal residue" evidence="2">
    <location>
        <position position="1"/>
    </location>
</feature>
<feature type="compositionally biased region" description="Basic and acidic residues" evidence="1">
    <location>
        <begin position="23"/>
        <end position="33"/>
    </location>
</feature>